<accession>A0AAU7AX75</accession>
<dbReference type="Gene3D" id="2.150.10.10">
    <property type="entry name" value="Serralysin-like metalloprotease, C-terminal"/>
    <property type="match status" value="1"/>
</dbReference>
<sequence length="235" mass="23707">MFTSTRPAARIAALALAGLALSAPSALASGNVVDVYNDPSSGVRVIGSEKADQVVVMNGGNATHAIHFAKSDIPVKVHGSNCTPLNPVTKLVRCARFQGAIDVTVVGAGGDDNLFASSSFAPNVTFTGNDGDDTLTGGAGYDSLAGNAGEDEIKGAGGGDRIWGGADRDAIVGGAGIDNIEGNEGNDVIDLRDGAFDGVNCGSNPASIKDVVYADPEDGSASYLKTRSCEVVAYI</sequence>
<evidence type="ECO:0000256" key="2">
    <source>
        <dbReference type="ARBA" id="ARBA00022525"/>
    </source>
</evidence>
<dbReference type="RefSeq" id="WP_354697441.1">
    <property type="nucleotide sequence ID" value="NZ_CP114014.1"/>
</dbReference>
<dbReference type="InterPro" id="IPR018511">
    <property type="entry name" value="Hemolysin-typ_Ca-bd_CS"/>
</dbReference>
<dbReference type="InterPro" id="IPR001343">
    <property type="entry name" value="Hemolysn_Ca-bd"/>
</dbReference>
<protein>
    <recommendedName>
        <fullName evidence="5">Calcium-binding protein</fullName>
    </recommendedName>
</protein>
<dbReference type="PRINTS" id="PR00313">
    <property type="entry name" value="CABNDNGRPT"/>
</dbReference>
<comment type="subcellular location">
    <subcellularLocation>
        <location evidence="1">Secreted</location>
    </subcellularLocation>
</comment>
<dbReference type="KEGG" id="parq:DSM112329_03068"/>
<keyword evidence="2" id="KW-0964">Secreted</keyword>
<evidence type="ECO:0000256" key="3">
    <source>
        <dbReference type="SAM" id="SignalP"/>
    </source>
</evidence>
<dbReference type="AlphaFoldDB" id="A0AAU7AX75"/>
<proteinExistence type="predicted"/>
<reference evidence="4" key="1">
    <citation type="submission" date="2022-12" db="EMBL/GenBank/DDBJ databases">
        <title>Paraconexibacter alkalitolerans sp. nov. and Baekduia alba sp. nov., isolated from soil and emended description of the genera Paraconexibacter (Chun et al., 2020) and Baekduia (An et al., 2020).</title>
        <authorList>
            <person name="Vieira S."/>
            <person name="Huber K.J."/>
            <person name="Geppert A."/>
            <person name="Wolf J."/>
            <person name="Neumann-Schaal M."/>
            <person name="Muesken M."/>
            <person name="Overmann J."/>
        </authorList>
    </citation>
    <scope>NUCLEOTIDE SEQUENCE</scope>
    <source>
        <strain evidence="4">AEG42_29</strain>
    </source>
</reference>
<organism evidence="4">
    <name type="scientific">Paraconexibacter sp. AEG42_29</name>
    <dbReference type="NCBI Taxonomy" id="2997339"/>
    <lineage>
        <taxon>Bacteria</taxon>
        <taxon>Bacillati</taxon>
        <taxon>Actinomycetota</taxon>
        <taxon>Thermoleophilia</taxon>
        <taxon>Solirubrobacterales</taxon>
        <taxon>Paraconexibacteraceae</taxon>
        <taxon>Paraconexibacter</taxon>
    </lineage>
</organism>
<dbReference type="EMBL" id="CP114014">
    <property type="protein sequence ID" value="XAY06204.1"/>
    <property type="molecule type" value="Genomic_DNA"/>
</dbReference>
<dbReference type="PANTHER" id="PTHR38340">
    <property type="entry name" value="S-LAYER PROTEIN"/>
    <property type="match status" value="1"/>
</dbReference>
<dbReference type="GO" id="GO:0005576">
    <property type="term" value="C:extracellular region"/>
    <property type="evidence" value="ECO:0007669"/>
    <property type="project" value="UniProtKB-SubCell"/>
</dbReference>
<name>A0AAU7AX75_9ACTN</name>
<feature type="signal peptide" evidence="3">
    <location>
        <begin position="1"/>
        <end position="28"/>
    </location>
</feature>
<dbReference type="Pfam" id="PF00353">
    <property type="entry name" value="HemolysinCabind"/>
    <property type="match status" value="2"/>
</dbReference>
<dbReference type="PROSITE" id="PS00330">
    <property type="entry name" value="HEMOLYSIN_CALCIUM"/>
    <property type="match status" value="1"/>
</dbReference>
<evidence type="ECO:0000256" key="1">
    <source>
        <dbReference type="ARBA" id="ARBA00004613"/>
    </source>
</evidence>
<dbReference type="GO" id="GO:0005509">
    <property type="term" value="F:calcium ion binding"/>
    <property type="evidence" value="ECO:0007669"/>
    <property type="project" value="InterPro"/>
</dbReference>
<evidence type="ECO:0008006" key="5">
    <source>
        <dbReference type="Google" id="ProtNLM"/>
    </source>
</evidence>
<dbReference type="PANTHER" id="PTHR38340:SF1">
    <property type="entry name" value="S-LAYER PROTEIN"/>
    <property type="match status" value="1"/>
</dbReference>
<gene>
    <name evidence="4" type="ORF">DSM112329_03068</name>
</gene>
<dbReference type="InterPro" id="IPR050557">
    <property type="entry name" value="RTX_toxin/Mannuronan_C5-epim"/>
</dbReference>
<keyword evidence="3" id="KW-0732">Signal</keyword>
<evidence type="ECO:0000313" key="4">
    <source>
        <dbReference type="EMBL" id="XAY06204.1"/>
    </source>
</evidence>
<dbReference type="InterPro" id="IPR011049">
    <property type="entry name" value="Serralysin-like_metalloprot_C"/>
</dbReference>
<feature type="chain" id="PRO_5043862493" description="Calcium-binding protein" evidence="3">
    <location>
        <begin position="29"/>
        <end position="235"/>
    </location>
</feature>
<dbReference type="SUPFAM" id="SSF51120">
    <property type="entry name" value="beta-Roll"/>
    <property type="match status" value="1"/>
</dbReference>